<dbReference type="EMBL" id="CAUYUJ010018606">
    <property type="protein sequence ID" value="CAK0884924.1"/>
    <property type="molecule type" value="Genomic_DNA"/>
</dbReference>
<evidence type="ECO:0008006" key="4">
    <source>
        <dbReference type="Google" id="ProtNLM"/>
    </source>
</evidence>
<sequence>MVSLARFLVGPLVRLARGLRSLGRVRLVSLVSLLARGPAAEDASAASATLDDPALASSARSSAWVAPACSSAAPPLHTLACSRVEVSASSSWHAPSARHPSNCQRARADRSSRSATARRTTAPGTCMSVASVPGITLRPPQL</sequence>
<organism evidence="2 3">
    <name type="scientific">Prorocentrum cordatum</name>
    <dbReference type="NCBI Taxonomy" id="2364126"/>
    <lineage>
        <taxon>Eukaryota</taxon>
        <taxon>Sar</taxon>
        <taxon>Alveolata</taxon>
        <taxon>Dinophyceae</taxon>
        <taxon>Prorocentrales</taxon>
        <taxon>Prorocentraceae</taxon>
        <taxon>Prorocentrum</taxon>
    </lineage>
</organism>
<feature type="compositionally biased region" description="Polar residues" evidence="1">
    <location>
        <begin position="90"/>
        <end position="104"/>
    </location>
</feature>
<comment type="caution">
    <text evidence="2">The sequence shown here is derived from an EMBL/GenBank/DDBJ whole genome shotgun (WGS) entry which is preliminary data.</text>
</comment>
<evidence type="ECO:0000256" key="1">
    <source>
        <dbReference type="SAM" id="MobiDB-lite"/>
    </source>
</evidence>
<dbReference type="Proteomes" id="UP001189429">
    <property type="component" value="Unassembled WGS sequence"/>
</dbReference>
<accession>A0ABN9WEV1</accession>
<keyword evidence="3" id="KW-1185">Reference proteome</keyword>
<protein>
    <recommendedName>
        <fullName evidence="4">Secreted protein</fullName>
    </recommendedName>
</protein>
<evidence type="ECO:0000313" key="2">
    <source>
        <dbReference type="EMBL" id="CAK0884924.1"/>
    </source>
</evidence>
<gene>
    <name evidence="2" type="ORF">PCOR1329_LOCUS66688</name>
</gene>
<evidence type="ECO:0000313" key="3">
    <source>
        <dbReference type="Proteomes" id="UP001189429"/>
    </source>
</evidence>
<feature type="region of interest" description="Disordered" evidence="1">
    <location>
        <begin position="90"/>
        <end position="125"/>
    </location>
</feature>
<feature type="compositionally biased region" description="Low complexity" evidence="1">
    <location>
        <begin position="113"/>
        <end position="122"/>
    </location>
</feature>
<name>A0ABN9WEV1_9DINO</name>
<proteinExistence type="predicted"/>
<reference evidence="2" key="1">
    <citation type="submission" date="2023-10" db="EMBL/GenBank/DDBJ databases">
        <authorList>
            <person name="Chen Y."/>
            <person name="Shah S."/>
            <person name="Dougan E. K."/>
            <person name="Thang M."/>
            <person name="Chan C."/>
        </authorList>
    </citation>
    <scope>NUCLEOTIDE SEQUENCE [LARGE SCALE GENOMIC DNA]</scope>
</reference>